<sequence>MRFNLTQCLVLVLVVALVMSLIVTHLHHQRQVRTLRDAIDDSRSTLRTIEYGAANLRLLELNPYIWENPSWIRLQKHELAFSILDHWRSQNVIDDVVGEPGYAMDFAADALSFFDCTSADEFVELTRNELSVYPDDPLSHATFELSDSELVSLDAFIRAATTPDQNGG</sequence>
<evidence type="ECO:0000313" key="1">
    <source>
        <dbReference type="EMBL" id="TWU31099.1"/>
    </source>
</evidence>
<name>A0A5C6D8A8_9BACT</name>
<comment type="caution">
    <text evidence="1">The sequence shown here is derived from an EMBL/GenBank/DDBJ whole genome shotgun (WGS) entry which is preliminary data.</text>
</comment>
<keyword evidence="2" id="KW-1185">Reference proteome</keyword>
<gene>
    <name evidence="1" type="ORF">Q31b_58910</name>
</gene>
<dbReference type="Proteomes" id="UP000315471">
    <property type="component" value="Unassembled WGS sequence"/>
</dbReference>
<evidence type="ECO:0000313" key="2">
    <source>
        <dbReference type="Proteomes" id="UP000315471"/>
    </source>
</evidence>
<reference evidence="1 2" key="1">
    <citation type="submission" date="2019-02" db="EMBL/GenBank/DDBJ databases">
        <title>Deep-cultivation of Planctomycetes and their phenomic and genomic characterization uncovers novel biology.</title>
        <authorList>
            <person name="Wiegand S."/>
            <person name="Jogler M."/>
            <person name="Boedeker C."/>
            <person name="Pinto D."/>
            <person name="Vollmers J."/>
            <person name="Rivas-Marin E."/>
            <person name="Kohn T."/>
            <person name="Peeters S.H."/>
            <person name="Heuer A."/>
            <person name="Rast P."/>
            <person name="Oberbeckmann S."/>
            <person name="Bunk B."/>
            <person name="Jeske O."/>
            <person name="Meyerdierks A."/>
            <person name="Storesund J.E."/>
            <person name="Kallscheuer N."/>
            <person name="Luecker S."/>
            <person name="Lage O.M."/>
            <person name="Pohl T."/>
            <person name="Merkel B.J."/>
            <person name="Hornburger P."/>
            <person name="Mueller R.-W."/>
            <person name="Bruemmer F."/>
            <person name="Labrenz M."/>
            <person name="Spormann A.M."/>
            <person name="Op Den Camp H."/>
            <person name="Overmann J."/>
            <person name="Amann R."/>
            <person name="Jetten M.S.M."/>
            <person name="Mascher T."/>
            <person name="Medema M.H."/>
            <person name="Devos D.P."/>
            <person name="Kaster A.-K."/>
            <person name="Ovreas L."/>
            <person name="Rohde M."/>
            <person name="Galperin M.Y."/>
            <person name="Jogler C."/>
        </authorList>
    </citation>
    <scope>NUCLEOTIDE SEQUENCE [LARGE SCALE GENOMIC DNA]</scope>
    <source>
        <strain evidence="1 2">Q31b</strain>
    </source>
</reference>
<accession>A0A5C6D8A8</accession>
<dbReference type="AlphaFoldDB" id="A0A5C6D8A8"/>
<proteinExistence type="predicted"/>
<dbReference type="EMBL" id="SJPY01000037">
    <property type="protein sequence ID" value="TWU31099.1"/>
    <property type="molecule type" value="Genomic_DNA"/>
</dbReference>
<protein>
    <submittedName>
        <fullName evidence="1">Uncharacterized protein</fullName>
    </submittedName>
</protein>
<organism evidence="1 2">
    <name type="scientific">Novipirellula aureliae</name>
    <dbReference type="NCBI Taxonomy" id="2527966"/>
    <lineage>
        <taxon>Bacteria</taxon>
        <taxon>Pseudomonadati</taxon>
        <taxon>Planctomycetota</taxon>
        <taxon>Planctomycetia</taxon>
        <taxon>Pirellulales</taxon>
        <taxon>Pirellulaceae</taxon>
        <taxon>Novipirellula</taxon>
    </lineage>
</organism>